<dbReference type="GO" id="GO:0008270">
    <property type="term" value="F:zinc ion binding"/>
    <property type="evidence" value="ECO:0007669"/>
    <property type="project" value="UniProtKB-KW"/>
</dbReference>
<keyword evidence="9" id="KW-1185">Reference proteome</keyword>
<organism evidence="8 9">
    <name type="scientific">Linum tenue</name>
    <dbReference type="NCBI Taxonomy" id="586396"/>
    <lineage>
        <taxon>Eukaryota</taxon>
        <taxon>Viridiplantae</taxon>
        <taxon>Streptophyta</taxon>
        <taxon>Embryophyta</taxon>
        <taxon>Tracheophyta</taxon>
        <taxon>Spermatophyta</taxon>
        <taxon>Magnoliopsida</taxon>
        <taxon>eudicotyledons</taxon>
        <taxon>Gunneridae</taxon>
        <taxon>Pentapetalae</taxon>
        <taxon>rosids</taxon>
        <taxon>fabids</taxon>
        <taxon>Malpighiales</taxon>
        <taxon>Linaceae</taxon>
        <taxon>Linum</taxon>
    </lineage>
</organism>
<dbReference type="AlphaFoldDB" id="A0AAV0P6B0"/>
<dbReference type="Proteomes" id="UP001154282">
    <property type="component" value="Unassembled WGS sequence"/>
</dbReference>
<keyword evidence="5" id="KW-0863">Zinc-finger</keyword>
<name>A0AAV0P6B0_9ROSI</name>
<dbReference type="PANTHER" id="PTHR33059">
    <property type="entry name" value="FCS-LIKE ZINC FINGER 5"/>
    <property type="match status" value="1"/>
</dbReference>
<dbReference type="GO" id="GO:0005737">
    <property type="term" value="C:cytoplasm"/>
    <property type="evidence" value="ECO:0007669"/>
    <property type="project" value="UniProtKB-SubCell"/>
</dbReference>
<evidence type="ECO:0000256" key="2">
    <source>
        <dbReference type="ARBA" id="ARBA00009374"/>
    </source>
</evidence>
<feature type="domain" description="FLZ-type" evidence="7">
    <location>
        <begin position="106"/>
        <end position="149"/>
    </location>
</feature>
<protein>
    <recommendedName>
        <fullName evidence="7">FLZ-type domain-containing protein</fullName>
    </recommendedName>
</protein>
<keyword evidence="4" id="KW-0479">Metal-binding</keyword>
<dbReference type="Pfam" id="PF04570">
    <property type="entry name" value="zf-FLZ"/>
    <property type="match status" value="1"/>
</dbReference>
<proteinExistence type="inferred from homology"/>
<evidence type="ECO:0000256" key="4">
    <source>
        <dbReference type="ARBA" id="ARBA00022723"/>
    </source>
</evidence>
<feature type="non-terminal residue" evidence="8">
    <location>
        <position position="175"/>
    </location>
</feature>
<dbReference type="EMBL" id="CAMGYJ010000008">
    <property type="protein sequence ID" value="CAI0465876.1"/>
    <property type="molecule type" value="Genomic_DNA"/>
</dbReference>
<evidence type="ECO:0000256" key="6">
    <source>
        <dbReference type="PROSITE-ProRule" id="PRU01131"/>
    </source>
</evidence>
<sequence>MAATKRSRVVTTPSQGEIGLLDIVQPIESSPALSRGMHTSPLFNVSLKLHPLTSSTAGDSRSEAKRLSRGLFLFGPANDDDDDETERLDLKRKQRQRRRPGEGYCEFLEGCYLCHKKLDLCHVYMYGYLGAFCSPECRENQIAVDGFDQQVSKESSAMVNLFMQKGYLGESARVR</sequence>
<comment type="similarity">
    <text evidence="2">Belongs to the FLZ family.</text>
</comment>
<evidence type="ECO:0000313" key="9">
    <source>
        <dbReference type="Proteomes" id="UP001154282"/>
    </source>
</evidence>
<reference evidence="8" key="1">
    <citation type="submission" date="2022-08" db="EMBL/GenBank/DDBJ databases">
        <authorList>
            <person name="Gutierrez-Valencia J."/>
        </authorList>
    </citation>
    <scope>NUCLEOTIDE SEQUENCE</scope>
</reference>
<comment type="caution">
    <text evidence="8">The sequence shown here is derived from an EMBL/GenBank/DDBJ whole genome shotgun (WGS) entry which is preliminary data.</text>
</comment>
<evidence type="ECO:0000256" key="3">
    <source>
        <dbReference type="ARBA" id="ARBA00022490"/>
    </source>
</evidence>
<gene>
    <name evidence="8" type="ORF">LITE_LOCUS36783</name>
</gene>
<keyword evidence="3" id="KW-0963">Cytoplasm</keyword>
<evidence type="ECO:0000256" key="1">
    <source>
        <dbReference type="ARBA" id="ARBA00004496"/>
    </source>
</evidence>
<dbReference type="PROSITE" id="PS51795">
    <property type="entry name" value="ZF_FLZ"/>
    <property type="match status" value="1"/>
</dbReference>
<evidence type="ECO:0000256" key="5">
    <source>
        <dbReference type="ARBA" id="ARBA00022771"/>
    </source>
</evidence>
<comment type="subcellular location">
    <subcellularLocation>
        <location evidence="1">Cytoplasm</location>
    </subcellularLocation>
</comment>
<keyword evidence="5" id="KW-0862">Zinc</keyword>
<dbReference type="InterPro" id="IPR007650">
    <property type="entry name" value="Zf-FLZ_dom"/>
</dbReference>
<evidence type="ECO:0000313" key="8">
    <source>
        <dbReference type="EMBL" id="CAI0465876.1"/>
    </source>
</evidence>
<feature type="zinc finger region" description="FLZ-type" evidence="6">
    <location>
        <begin position="106"/>
        <end position="149"/>
    </location>
</feature>
<accession>A0AAV0P6B0</accession>
<dbReference type="PANTHER" id="PTHR33059:SF76">
    <property type="entry name" value="FCS-LIKE ZINC FINGER 7"/>
    <property type="match status" value="1"/>
</dbReference>
<evidence type="ECO:0000259" key="7">
    <source>
        <dbReference type="PROSITE" id="PS51795"/>
    </source>
</evidence>